<dbReference type="AlphaFoldDB" id="A0A401G737"/>
<protein>
    <submittedName>
        <fullName evidence="1">Uncharacterized protein</fullName>
    </submittedName>
</protein>
<sequence length="134" mass="15745">MYANYHNRSRRNARGAGWHKRGYRDNGCMWINVRRGSYYGHIRGQDVNDSSTISEFWNDVVRGVMMEDGFPIPADWSVGLYSNKRLIELSEARIDTIFDGGENVIVKFYDENDDERVYDFGTSTWEYHVPGKRY</sequence>
<comment type="caution">
    <text evidence="1">The sequence shown here is derived from an EMBL/GenBank/DDBJ whole genome shotgun (WGS) entry which is preliminary data.</text>
</comment>
<dbReference type="GeneID" id="38774897"/>
<evidence type="ECO:0000313" key="1">
    <source>
        <dbReference type="EMBL" id="GBE77980.1"/>
    </source>
</evidence>
<proteinExistence type="predicted"/>
<dbReference type="InParanoid" id="A0A401G737"/>
<name>A0A401G737_9APHY</name>
<keyword evidence="2" id="KW-1185">Reference proteome</keyword>
<dbReference type="OrthoDB" id="2841597at2759"/>
<organism evidence="1 2">
    <name type="scientific">Sparassis crispa</name>
    <dbReference type="NCBI Taxonomy" id="139825"/>
    <lineage>
        <taxon>Eukaryota</taxon>
        <taxon>Fungi</taxon>
        <taxon>Dikarya</taxon>
        <taxon>Basidiomycota</taxon>
        <taxon>Agaricomycotina</taxon>
        <taxon>Agaricomycetes</taxon>
        <taxon>Polyporales</taxon>
        <taxon>Sparassidaceae</taxon>
        <taxon>Sparassis</taxon>
    </lineage>
</organism>
<accession>A0A401G737</accession>
<dbReference type="EMBL" id="BFAD01000001">
    <property type="protein sequence ID" value="GBE77980.1"/>
    <property type="molecule type" value="Genomic_DNA"/>
</dbReference>
<dbReference type="RefSeq" id="XP_027608893.1">
    <property type="nucleotide sequence ID" value="XM_027753092.1"/>
</dbReference>
<reference evidence="1 2" key="1">
    <citation type="journal article" date="2018" name="Sci. Rep.">
        <title>Genome sequence of the cauliflower mushroom Sparassis crispa (Hanabiratake) and its association with beneficial usage.</title>
        <authorList>
            <person name="Kiyama R."/>
            <person name="Furutani Y."/>
            <person name="Kawaguchi K."/>
            <person name="Nakanishi T."/>
        </authorList>
    </citation>
    <scope>NUCLEOTIDE SEQUENCE [LARGE SCALE GENOMIC DNA]</scope>
</reference>
<dbReference type="Proteomes" id="UP000287166">
    <property type="component" value="Unassembled WGS sequence"/>
</dbReference>
<gene>
    <name evidence="1" type="ORF">SCP_0108620</name>
</gene>
<evidence type="ECO:0000313" key="2">
    <source>
        <dbReference type="Proteomes" id="UP000287166"/>
    </source>
</evidence>